<dbReference type="SUPFAM" id="SSF111369">
    <property type="entry name" value="HlyD-like secretion proteins"/>
    <property type="match status" value="2"/>
</dbReference>
<comment type="subcellular location">
    <subcellularLocation>
        <location evidence="1">Cell envelope</location>
    </subcellularLocation>
</comment>
<dbReference type="PATRIC" id="fig|28229.4.peg.4193"/>
<dbReference type="RefSeq" id="WP_033095715.1">
    <property type="nucleotide sequence ID" value="NZ_JQED01000055.1"/>
</dbReference>
<accession>A0A099K975</accession>
<dbReference type="PANTHER" id="PTHR32347">
    <property type="entry name" value="EFFLUX SYSTEM COMPONENT YKNX-RELATED"/>
    <property type="match status" value="1"/>
</dbReference>
<name>A0A099K975_COLPS</name>
<dbReference type="AlphaFoldDB" id="A0A099K975"/>
<evidence type="ECO:0000259" key="3">
    <source>
        <dbReference type="Pfam" id="PF25881"/>
    </source>
</evidence>
<dbReference type="InterPro" id="IPR050465">
    <property type="entry name" value="UPF0194_transport"/>
</dbReference>
<gene>
    <name evidence="4" type="ORF">ND2E_0706</name>
</gene>
<feature type="domain" description="YbhG-like alpha-helical hairpin" evidence="3">
    <location>
        <begin position="74"/>
        <end position="192"/>
    </location>
</feature>
<evidence type="ECO:0000313" key="4">
    <source>
        <dbReference type="EMBL" id="KGJ87299.1"/>
    </source>
</evidence>
<keyword evidence="2" id="KW-0175">Coiled coil</keyword>
<organism evidence="4 5">
    <name type="scientific">Colwellia psychrerythraea</name>
    <name type="common">Vibrio psychroerythus</name>
    <dbReference type="NCBI Taxonomy" id="28229"/>
    <lineage>
        <taxon>Bacteria</taxon>
        <taxon>Pseudomonadati</taxon>
        <taxon>Pseudomonadota</taxon>
        <taxon>Gammaproteobacteria</taxon>
        <taxon>Alteromonadales</taxon>
        <taxon>Colwelliaceae</taxon>
        <taxon>Colwellia</taxon>
    </lineage>
</organism>
<dbReference type="InterPro" id="IPR059052">
    <property type="entry name" value="HH_YbhG-like"/>
</dbReference>
<sequence>MSAKFPDTLPRLFILIISLILLNACDNNKPGLALGTLERERIAHTATVSEVIIALPINTGSQVSKGTILVKLDDTIQKALVAKAQAEMQQAKANLEKVHNGAREEEVAAATAQVAGAKAALVKSEANYQRVNILIKKDLASQATLDNALASRDENTAKLHNAQEKLLQLINGARIEDLQIANAILATSIAVLDSETKKLNDLTITAKRDGILDNLPWNLGERVTQGSPIAIILAGTAPFARIYVPEPYRVHIKVTDKLTVYVDGLNAPIIGTVRWISSEPAFTPYFALNQEERANLMYLAEIQLPDSAADLPMGVPAQVQMP</sequence>
<dbReference type="EMBL" id="JQED01000055">
    <property type="protein sequence ID" value="KGJ87299.1"/>
    <property type="molecule type" value="Genomic_DNA"/>
</dbReference>
<dbReference type="OrthoDB" id="8558741at2"/>
<dbReference type="Pfam" id="PF25881">
    <property type="entry name" value="HH_YBHG"/>
    <property type="match status" value="1"/>
</dbReference>
<evidence type="ECO:0000256" key="2">
    <source>
        <dbReference type="ARBA" id="ARBA00023054"/>
    </source>
</evidence>
<comment type="caution">
    <text evidence="4">The sequence shown here is derived from an EMBL/GenBank/DDBJ whole genome shotgun (WGS) entry which is preliminary data.</text>
</comment>
<dbReference type="PANTHER" id="PTHR32347:SF29">
    <property type="entry name" value="UPF0194 MEMBRANE PROTEIN YBHG"/>
    <property type="match status" value="1"/>
</dbReference>
<evidence type="ECO:0000313" key="5">
    <source>
        <dbReference type="Proteomes" id="UP000029843"/>
    </source>
</evidence>
<dbReference type="Gene3D" id="1.10.287.470">
    <property type="entry name" value="Helix hairpin bin"/>
    <property type="match status" value="1"/>
</dbReference>
<dbReference type="GO" id="GO:0030313">
    <property type="term" value="C:cell envelope"/>
    <property type="evidence" value="ECO:0007669"/>
    <property type="project" value="UniProtKB-SubCell"/>
</dbReference>
<proteinExistence type="predicted"/>
<reference evidence="4 5" key="1">
    <citation type="submission" date="2014-08" db="EMBL/GenBank/DDBJ databases">
        <title>Genomic and Phenotypic Diversity of Colwellia psychrerythraea strains from Disparate Marine Basins.</title>
        <authorList>
            <person name="Techtmann S.M."/>
            <person name="Stelling S.C."/>
            <person name="Utturkar S.M."/>
            <person name="Alshibli N."/>
            <person name="Harris A."/>
            <person name="Brown S.D."/>
            <person name="Hazen T.C."/>
        </authorList>
    </citation>
    <scope>NUCLEOTIDE SEQUENCE [LARGE SCALE GENOMIC DNA]</scope>
    <source>
        <strain evidence="4 5">ND2E</strain>
    </source>
</reference>
<protein>
    <recommendedName>
        <fullName evidence="3">YbhG-like alpha-helical hairpin domain-containing protein</fullName>
    </recommendedName>
</protein>
<evidence type="ECO:0000256" key="1">
    <source>
        <dbReference type="ARBA" id="ARBA00004196"/>
    </source>
</evidence>
<dbReference type="Proteomes" id="UP000029843">
    <property type="component" value="Unassembled WGS sequence"/>
</dbReference>